<dbReference type="AlphaFoldDB" id="A0A4R5A1Y5"/>
<dbReference type="EMBL" id="SMLB01000059">
    <property type="protein sequence ID" value="TDD64960.1"/>
    <property type="molecule type" value="Genomic_DNA"/>
</dbReference>
<dbReference type="InterPro" id="IPR003439">
    <property type="entry name" value="ABC_transporter-like_ATP-bd"/>
</dbReference>
<evidence type="ECO:0000256" key="7">
    <source>
        <dbReference type="ARBA" id="ARBA00022967"/>
    </source>
</evidence>
<dbReference type="Gene3D" id="3.40.50.300">
    <property type="entry name" value="P-loop containing nucleotide triphosphate hydrolases"/>
    <property type="match status" value="2"/>
</dbReference>
<proteinExistence type="predicted"/>
<evidence type="ECO:0000256" key="6">
    <source>
        <dbReference type="ARBA" id="ARBA00022840"/>
    </source>
</evidence>
<dbReference type="RefSeq" id="WP_132107407.1">
    <property type="nucleotide sequence ID" value="NZ_SMLB01000059.1"/>
</dbReference>
<evidence type="ECO:0000256" key="2">
    <source>
        <dbReference type="ARBA" id="ARBA00022475"/>
    </source>
</evidence>
<dbReference type="SUPFAM" id="SSF52540">
    <property type="entry name" value="P-loop containing nucleoside triphosphate hydrolases"/>
    <property type="match status" value="2"/>
</dbReference>
<dbReference type="CDD" id="cd03216">
    <property type="entry name" value="ABC_Carb_Monos_I"/>
    <property type="match status" value="1"/>
</dbReference>
<keyword evidence="1" id="KW-0813">Transport</keyword>
<dbReference type="PANTHER" id="PTHR43790">
    <property type="entry name" value="CARBOHYDRATE TRANSPORT ATP-BINDING PROTEIN MG119-RELATED"/>
    <property type="match status" value="1"/>
</dbReference>
<dbReference type="SMART" id="SM00382">
    <property type="entry name" value="AAA"/>
    <property type="match status" value="2"/>
</dbReference>
<dbReference type="GO" id="GO:0016887">
    <property type="term" value="F:ATP hydrolysis activity"/>
    <property type="evidence" value="ECO:0007669"/>
    <property type="project" value="InterPro"/>
</dbReference>
<keyword evidence="8" id="KW-0472">Membrane</keyword>
<feature type="domain" description="ABC transporter" evidence="9">
    <location>
        <begin position="6"/>
        <end position="239"/>
    </location>
</feature>
<dbReference type="InterPro" id="IPR027417">
    <property type="entry name" value="P-loop_NTPase"/>
</dbReference>
<dbReference type="Pfam" id="PF00005">
    <property type="entry name" value="ABC_tran"/>
    <property type="match status" value="2"/>
</dbReference>
<evidence type="ECO:0000256" key="5">
    <source>
        <dbReference type="ARBA" id="ARBA00022741"/>
    </source>
</evidence>
<dbReference type="PROSITE" id="PS00211">
    <property type="entry name" value="ABC_TRANSPORTER_1"/>
    <property type="match status" value="1"/>
</dbReference>
<keyword evidence="6 10" id="KW-0067">ATP-binding</keyword>
<dbReference type="InterPro" id="IPR003593">
    <property type="entry name" value="AAA+_ATPase"/>
</dbReference>
<comment type="caution">
    <text evidence="10">The sequence shown here is derived from an EMBL/GenBank/DDBJ whole genome shotgun (WGS) entry which is preliminary data.</text>
</comment>
<keyword evidence="7" id="KW-1278">Translocase</keyword>
<dbReference type="PANTHER" id="PTHR43790:SF3">
    <property type="entry name" value="D-ALLOSE IMPORT ATP-BINDING PROTEIN ALSA-RELATED"/>
    <property type="match status" value="1"/>
</dbReference>
<reference evidence="10 11" key="1">
    <citation type="submission" date="2019-02" db="EMBL/GenBank/DDBJ databases">
        <title>Draft genome sequences of novel Actinobacteria.</title>
        <authorList>
            <person name="Sahin N."/>
            <person name="Ay H."/>
            <person name="Saygin H."/>
        </authorList>
    </citation>
    <scope>NUCLEOTIDE SEQUENCE [LARGE SCALE GENOMIC DNA]</scope>
    <source>
        <strain evidence="10 11">8K307</strain>
    </source>
</reference>
<organism evidence="10 11">
    <name type="scientific">Jiangella aurantiaca</name>
    <dbReference type="NCBI Taxonomy" id="2530373"/>
    <lineage>
        <taxon>Bacteria</taxon>
        <taxon>Bacillati</taxon>
        <taxon>Actinomycetota</taxon>
        <taxon>Actinomycetes</taxon>
        <taxon>Jiangellales</taxon>
        <taxon>Jiangellaceae</taxon>
        <taxon>Jiangella</taxon>
    </lineage>
</organism>
<evidence type="ECO:0000256" key="8">
    <source>
        <dbReference type="ARBA" id="ARBA00023136"/>
    </source>
</evidence>
<sequence length="503" mass="53255">MSGPLLEARGVSKRFPNGTEALRQVSLAVEEGSIHGLVGANGAGKSTLFKIIAGALPPTSGQLRWRDADVRWNAPGDSRAAGVSTIHQHIPLVPTLTVLENVYIGELSGVFRKAPLLRRYDELCDRLGYRADPDREVAHLPLGERQMVAVAQALAGGASLVCMDEPTASMANPEVDMLFAAVRRLRADGVSFVFCSHFLDQVLELTDAVTVLRDGRVVTSAATSGLDEDTLVDAMVGRALHAMEERRAEPLPDGAPVLLQARGLTSPGRLDGVDLTVRAGEIVGVAGMLGSGRSELLEALFGADQHCSGTVAVRDQPVPHRVGARVRSGVALVPEDRSRQGLVPAWEIWRNVSLPGLADLSRRGVPDHAAELDRAETAIRDLGIRTPSAETPVAALSGGNAQKVVFAKWLYGDGEVFLLDEPTVGVDVGAKADILRLVRDFAAGGKAVVIVSSAFEELLAVAHRIVVMRGGRVVAERLAGETDEPELLALASGLTTVTGASRR</sequence>
<keyword evidence="3" id="KW-0762">Sugar transport</keyword>
<feature type="domain" description="ABC transporter" evidence="9">
    <location>
        <begin position="240"/>
        <end position="495"/>
    </location>
</feature>
<evidence type="ECO:0000259" key="9">
    <source>
        <dbReference type="PROSITE" id="PS50893"/>
    </source>
</evidence>
<keyword evidence="5" id="KW-0547">Nucleotide-binding</keyword>
<dbReference type="Proteomes" id="UP000295217">
    <property type="component" value="Unassembled WGS sequence"/>
</dbReference>
<dbReference type="PROSITE" id="PS50893">
    <property type="entry name" value="ABC_TRANSPORTER_2"/>
    <property type="match status" value="2"/>
</dbReference>
<dbReference type="GO" id="GO:0005524">
    <property type="term" value="F:ATP binding"/>
    <property type="evidence" value="ECO:0007669"/>
    <property type="project" value="UniProtKB-KW"/>
</dbReference>
<evidence type="ECO:0000313" key="11">
    <source>
        <dbReference type="Proteomes" id="UP000295217"/>
    </source>
</evidence>
<dbReference type="InterPro" id="IPR017871">
    <property type="entry name" value="ABC_transporter-like_CS"/>
</dbReference>
<evidence type="ECO:0000313" key="10">
    <source>
        <dbReference type="EMBL" id="TDD64960.1"/>
    </source>
</evidence>
<evidence type="ECO:0000256" key="4">
    <source>
        <dbReference type="ARBA" id="ARBA00022737"/>
    </source>
</evidence>
<name>A0A4R5A1Y5_9ACTN</name>
<dbReference type="CDD" id="cd03215">
    <property type="entry name" value="ABC_Carb_Monos_II"/>
    <property type="match status" value="1"/>
</dbReference>
<gene>
    <name evidence="10" type="ORF">E1262_26765</name>
</gene>
<dbReference type="OrthoDB" id="3311037at2"/>
<evidence type="ECO:0000256" key="1">
    <source>
        <dbReference type="ARBA" id="ARBA00022448"/>
    </source>
</evidence>
<evidence type="ECO:0000256" key="3">
    <source>
        <dbReference type="ARBA" id="ARBA00022597"/>
    </source>
</evidence>
<keyword evidence="11" id="KW-1185">Reference proteome</keyword>
<accession>A0A4R5A1Y5</accession>
<dbReference type="InterPro" id="IPR050107">
    <property type="entry name" value="ABC_carbohydrate_import_ATPase"/>
</dbReference>
<keyword evidence="2" id="KW-1003">Cell membrane</keyword>
<protein>
    <submittedName>
        <fullName evidence="10">Sugar ABC transporter ATP-binding protein</fullName>
    </submittedName>
</protein>
<keyword evidence="4" id="KW-0677">Repeat</keyword>